<name>A0A7W7WD16_9ACTN</name>
<dbReference type="Proteomes" id="UP000534286">
    <property type="component" value="Unassembled WGS sequence"/>
</dbReference>
<organism evidence="2 3">
    <name type="scientific">Streptosporangium album</name>
    <dbReference type="NCBI Taxonomy" id="47479"/>
    <lineage>
        <taxon>Bacteria</taxon>
        <taxon>Bacillati</taxon>
        <taxon>Actinomycetota</taxon>
        <taxon>Actinomycetes</taxon>
        <taxon>Streptosporangiales</taxon>
        <taxon>Streptosporangiaceae</taxon>
        <taxon>Streptosporangium</taxon>
    </lineage>
</organism>
<feature type="region of interest" description="Disordered" evidence="1">
    <location>
        <begin position="45"/>
        <end position="102"/>
    </location>
</feature>
<gene>
    <name evidence="2" type="ORF">FHR32_006265</name>
</gene>
<dbReference type="AlphaFoldDB" id="A0A7W7WD16"/>
<dbReference type="EMBL" id="JACHJU010000003">
    <property type="protein sequence ID" value="MBB4941879.1"/>
    <property type="molecule type" value="Genomic_DNA"/>
</dbReference>
<proteinExistence type="predicted"/>
<evidence type="ECO:0000313" key="2">
    <source>
        <dbReference type="EMBL" id="MBB4941879.1"/>
    </source>
</evidence>
<protein>
    <submittedName>
        <fullName evidence="2">Uncharacterized protein</fullName>
    </submittedName>
</protein>
<sequence length="102" mass="10768">MKVAWTVRQGVLWNQIRQAQAVQQQHLADHRGQLVGVTAVAPVGQNLADPSDGIVDELVPEDPTGQGRPHESAEPVEGGEVAKQVGVDEHERPGVGADLAAP</sequence>
<dbReference type="RefSeq" id="WP_184757968.1">
    <property type="nucleotide sequence ID" value="NZ_BAABEK010000157.1"/>
</dbReference>
<comment type="caution">
    <text evidence="2">The sequence shown here is derived from an EMBL/GenBank/DDBJ whole genome shotgun (WGS) entry which is preliminary data.</text>
</comment>
<reference evidence="2 3" key="1">
    <citation type="submission" date="2020-08" db="EMBL/GenBank/DDBJ databases">
        <title>Sequencing the genomes of 1000 actinobacteria strains.</title>
        <authorList>
            <person name="Klenk H.-P."/>
        </authorList>
    </citation>
    <scope>NUCLEOTIDE SEQUENCE [LARGE SCALE GENOMIC DNA]</scope>
    <source>
        <strain evidence="2 3">DSM 43023</strain>
    </source>
</reference>
<keyword evidence="3" id="KW-1185">Reference proteome</keyword>
<evidence type="ECO:0000313" key="3">
    <source>
        <dbReference type="Proteomes" id="UP000534286"/>
    </source>
</evidence>
<accession>A0A7W7WD16</accession>
<evidence type="ECO:0000256" key="1">
    <source>
        <dbReference type="SAM" id="MobiDB-lite"/>
    </source>
</evidence>